<sequence>MRPPWELCCRLYTSFPDPEKQRLCEGTLLFFCDPSDTGYCIFIAIPSKMPVVAGPPQGHGPSTFEKSTFGPQYNPCGTSLPNRAEVVSRCQCK</sequence>
<dbReference type="RefSeq" id="XP_025403469.1">
    <property type="nucleotide sequence ID" value="XM_025548763.1"/>
</dbReference>
<comment type="caution">
    <text evidence="1">The sequence shown here is derived from an EMBL/GenBank/DDBJ whole genome shotgun (WGS) entry which is preliminary data.</text>
</comment>
<evidence type="ECO:0000313" key="2">
    <source>
        <dbReference type="Proteomes" id="UP000247233"/>
    </source>
</evidence>
<organism evidence="1 2">
    <name type="scientific">Aspergillus heteromorphus CBS 117.55</name>
    <dbReference type="NCBI Taxonomy" id="1448321"/>
    <lineage>
        <taxon>Eukaryota</taxon>
        <taxon>Fungi</taxon>
        <taxon>Dikarya</taxon>
        <taxon>Ascomycota</taxon>
        <taxon>Pezizomycotina</taxon>
        <taxon>Eurotiomycetes</taxon>
        <taxon>Eurotiomycetidae</taxon>
        <taxon>Eurotiales</taxon>
        <taxon>Aspergillaceae</taxon>
        <taxon>Aspergillus</taxon>
        <taxon>Aspergillus subgen. Circumdati</taxon>
    </lineage>
</organism>
<evidence type="ECO:0000313" key="1">
    <source>
        <dbReference type="EMBL" id="PWY91026.1"/>
    </source>
</evidence>
<reference evidence="1 2" key="1">
    <citation type="submission" date="2016-12" db="EMBL/GenBank/DDBJ databases">
        <title>The genomes of Aspergillus section Nigri reveals drivers in fungal speciation.</title>
        <authorList>
            <consortium name="DOE Joint Genome Institute"/>
            <person name="Vesth T.C."/>
            <person name="Nybo J."/>
            <person name="Theobald S."/>
            <person name="Brandl J."/>
            <person name="Frisvad J.C."/>
            <person name="Nielsen K.F."/>
            <person name="Lyhne E.K."/>
            <person name="Kogle M.E."/>
            <person name="Kuo A."/>
            <person name="Riley R."/>
            <person name="Clum A."/>
            <person name="Nolan M."/>
            <person name="Lipzen A."/>
            <person name="Salamov A."/>
            <person name="Henrissat B."/>
            <person name="Wiebenga A."/>
            <person name="De Vries R.P."/>
            <person name="Grigoriev I.V."/>
            <person name="Mortensen U.H."/>
            <person name="Andersen M.R."/>
            <person name="Baker S.E."/>
        </authorList>
    </citation>
    <scope>NUCLEOTIDE SEQUENCE [LARGE SCALE GENOMIC DNA]</scope>
    <source>
        <strain evidence="1 2">CBS 117.55</strain>
    </source>
</reference>
<dbReference type="VEuPathDB" id="FungiDB:BO70DRAFT_83278"/>
<dbReference type="GeneID" id="37071000"/>
<dbReference type="EMBL" id="MSFL01000002">
    <property type="protein sequence ID" value="PWY91026.1"/>
    <property type="molecule type" value="Genomic_DNA"/>
</dbReference>
<proteinExistence type="predicted"/>
<accession>A0A317WX90</accession>
<dbReference type="Proteomes" id="UP000247233">
    <property type="component" value="Unassembled WGS sequence"/>
</dbReference>
<protein>
    <submittedName>
        <fullName evidence="1">Uncharacterized protein</fullName>
    </submittedName>
</protein>
<dbReference type="AlphaFoldDB" id="A0A317WX90"/>
<name>A0A317WX90_9EURO</name>
<gene>
    <name evidence="1" type="ORF">BO70DRAFT_83278</name>
</gene>
<keyword evidence="2" id="KW-1185">Reference proteome</keyword>